<dbReference type="EMBL" id="JACMSC010000017">
    <property type="protein sequence ID" value="KAG6479778.1"/>
    <property type="molecule type" value="Genomic_DNA"/>
</dbReference>
<comment type="caution">
    <text evidence="1">The sequence shown here is derived from an EMBL/GenBank/DDBJ whole genome shotgun (WGS) entry which is preliminary data.</text>
</comment>
<reference evidence="1 2" key="1">
    <citation type="submission" date="2020-08" db="EMBL/GenBank/DDBJ databases">
        <title>Plant Genome Project.</title>
        <authorList>
            <person name="Zhang R.-G."/>
        </authorList>
    </citation>
    <scope>NUCLEOTIDE SEQUENCE [LARGE SCALE GENOMIC DNA]</scope>
    <source>
        <tissue evidence="1">Rhizome</tissue>
    </source>
</reference>
<organism evidence="1 2">
    <name type="scientific">Zingiber officinale</name>
    <name type="common">Ginger</name>
    <name type="synonym">Amomum zingiber</name>
    <dbReference type="NCBI Taxonomy" id="94328"/>
    <lineage>
        <taxon>Eukaryota</taxon>
        <taxon>Viridiplantae</taxon>
        <taxon>Streptophyta</taxon>
        <taxon>Embryophyta</taxon>
        <taxon>Tracheophyta</taxon>
        <taxon>Spermatophyta</taxon>
        <taxon>Magnoliopsida</taxon>
        <taxon>Liliopsida</taxon>
        <taxon>Zingiberales</taxon>
        <taxon>Zingiberaceae</taxon>
        <taxon>Zingiber</taxon>
    </lineage>
</organism>
<dbReference type="AlphaFoldDB" id="A0A8J5F1Y1"/>
<accession>A0A8J5F1Y1</accession>
<keyword evidence="2" id="KW-1185">Reference proteome</keyword>
<name>A0A8J5F1Y1_ZINOF</name>
<sequence>MAFRKQRIPAEESDCALFSSELLLNFITDVVGSSGNGVPQTEGSISVHTPIPAEVLQFQHKHSNSDRSLKQAGRDQGQSCAVHQRWRSRSGTFVKLEMLLELYPKHWPREDIVVLGVSHVVDFSDNGFMVYTPMCLGNTQHCTSDTFLLYGHPSFEIGEDGKVVQKFFLLGLKAKSASFKALNVEAMLEEISNEFLDPI</sequence>
<proteinExistence type="predicted"/>
<evidence type="ECO:0000313" key="2">
    <source>
        <dbReference type="Proteomes" id="UP000734854"/>
    </source>
</evidence>
<dbReference type="Proteomes" id="UP000734854">
    <property type="component" value="Unassembled WGS sequence"/>
</dbReference>
<gene>
    <name evidence="1" type="ORF">ZIOFF_063252</name>
</gene>
<evidence type="ECO:0000313" key="1">
    <source>
        <dbReference type="EMBL" id="KAG6479778.1"/>
    </source>
</evidence>
<protein>
    <submittedName>
        <fullName evidence="1">Uncharacterized protein</fullName>
    </submittedName>
</protein>